<organism evidence="1 2">
    <name type="scientific">Natronococcus jeotgali DSM 18795</name>
    <dbReference type="NCBI Taxonomy" id="1227498"/>
    <lineage>
        <taxon>Archaea</taxon>
        <taxon>Methanobacteriati</taxon>
        <taxon>Methanobacteriota</taxon>
        <taxon>Stenosarchaea group</taxon>
        <taxon>Halobacteria</taxon>
        <taxon>Halobacteriales</taxon>
        <taxon>Natrialbaceae</taxon>
        <taxon>Natronococcus</taxon>
    </lineage>
</organism>
<dbReference type="EMBL" id="AOIA01000127">
    <property type="protein sequence ID" value="ELY55783.1"/>
    <property type="molecule type" value="Genomic_DNA"/>
</dbReference>
<evidence type="ECO:0000313" key="2">
    <source>
        <dbReference type="Proteomes" id="UP000011531"/>
    </source>
</evidence>
<keyword evidence="2" id="KW-1185">Reference proteome</keyword>
<accession>L9X5B5</accession>
<protein>
    <submittedName>
        <fullName evidence="1">Uncharacterized protein</fullName>
    </submittedName>
</protein>
<proteinExistence type="predicted"/>
<evidence type="ECO:0000313" key="1">
    <source>
        <dbReference type="EMBL" id="ELY55783.1"/>
    </source>
</evidence>
<reference evidence="1 2" key="1">
    <citation type="journal article" date="2014" name="PLoS Genet.">
        <title>Phylogenetically driven sequencing of extremely halophilic archaea reveals strategies for static and dynamic osmo-response.</title>
        <authorList>
            <person name="Becker E.A."/>
            <person name="Seitzer P.M."/>
            <person name="Tritt A."/>
            <person name="Larsen D."/>
            <person name="Krusor M."/>
            <person name="Yao A.I."/>
            <person name="Wu D."/>
            <person name="Madern D."/>
            <person name="Eisen J.A."/>
            <person name="Darling A.E."/>
            <person name="Facciotti M.T."/>
        </authorList>
    </citation>
    <scope>NUCLEOTIDE SEQUENCE [LARGE SCALE GENOMIC DNA]</scope>
    <source>
        <strain evidence="1 2">DSM 18795</strain>
    </source>
</reference>
<gene>
    <name evidence="1" type="ORF">C492_15026</name>
</gene>
<name>L9X5B5_9EURY</name>
<sequence>MIDIVELTAQIVTTEGSQIAVVIDEKHRLREIEFLGESMEERNSWIGAASSEHCDIRY</sequence>
<comment type="caution">
    <text evidence="1">The sequence shown here is derived from an EMBL/GenBank/DDBJ whole genome shotgun (WGS) entry which is preliminary data.</text>
</comment>
<dbReference type="Proteomes" id="UP000011531">
    <property type="component" value="Unassembled WGS sequence"/>
</dbReference>
<dbReference type="AlphaFoldDB" id="L9X5B5"/>